<sequence length="114" mass="12816">MVLIRWSDLQRIAFQLVGSEEGSAVCNLQGHIVSAGAGYPERLFLLGQGTHSFDATTEDEHWPIRPAVLVSAVDCCERPMVRVVPALLLTSNRFLEIKRDNIESYYLRVLRSSQ</sequence>
<evidence type="ECO:0000313" key="1">
    <source>
        <dbReference type="EMBL" id="KAJ1091100.1"/>
    </source>
</evidence>
<name>A0AAV7LU19_PLEWA</name>
<dbReference type="Proteomes" id="UP001066276">
    <property type="component" value="Chromosome 11"/>
</dbReference>
<organism evidence="1 2">
    <name type="scientific">Pleurodeles waltl</name>
    <name type="common">Iberian ribbed newt</name>
    <dbReference type="NCBI Taxonomy" id="8319"/>
    <lineage>
        <taxon>Eukaryota</taxon>
        <taxon>Metazoa</taxon>
        <taxon>Chordata</taxon>
        <taxon>Craniata</taxon>
        <taxon>Vertebrata</taxon>
        <taxon>Euteleostomi</taxon>
        <taxon>Amphibia</taxon>
        <taxon>Batrachia</taxon>
        <taxon>Caudata</taxon>
        <taxon>Salamandroidea</taxon>
        <taxon>Salamandridae</taxon>
        <taxon>Pleurodelinae</taxon>
        <taxon>Pleurodeles</taxon>
    </lineage>
</organism>
<accession>A0AAV7LU19</accession>
<reference evidence="1" key="1">
    <citation type="journal article" date="2022" name="bioRxiv">
        <title>Sequencing and chromosome-scale assembly of the giantPleurodeles waltlgenome.</title>
        <authorList>
            <person name="Brown T."/>
            <person name="Elewa A."/>
            <person name="Iarovenko S."/>
            <person name="Subramanian E."/>
            <person name="Araus A.J."/>
            <person name="Petzold A."/>
            <person name="Susuki M."/>
            <person name="Suzuki K.-i.T."/>
            <person name="Hayashi T."/>
            <person name="Toyoda A."/>
            <person name="Oliveira C."/>
            <person name="Osipova E."/>
            <person name="Leigh N.D."/>
            <person name="Simon A."/>
            <person name="Yun M.H."/>
        </authorList>
    </citation>
    <scope>NUCLEOTIDE SEQUENCE</scope>
    <source>
        <strain evidence="1">20211129_DDA</strain>
        <tissue evidence="1">Liver</tissue>
    </source>
</reference>
<dbReference type="AlphaFoldDB" id="A0AAV7LU19"/>
<gene>
    <name evidence="1" type="ORF">NDU88_004227</name>
</gene>
<protein>
    <submittedName>
        <fullName evidence="1">Uncharacterized protein</fullName>
    </submittedName>
</protein>
<proteinExistence type="predicted"/>
<dbReference type="EMBL" id="JANPWB010000015">
    <property type="protein sequence ID" value="KAJ1091100.1"/>
    <property type="molecule type" value="Genomic_DNA"/>
</dbReference>
<keyword evidence="2" id="KW-1185">Reference proteome</keyword>
<evidence type="ECO:0000313" key="2">
    <source>
        <dbReference type="Proteomes" id="UP001066276"/>
    </source>
</evidence>
<comment type="caution">
    <text evidence="1">The sequence shown here is derived from an EMBL/GenBank/DDBJ whole genome shotgun (WGS) entry which is preliminary data.</text>
</comment>